<dbReference type="GO" id="GO:0004794">
    <property type="term" value="F:threonine deaminase activity"/>
    <property type="evidence" value="ECO:0007669"/>
    <property type="project" value="InterPro"/>
</dbReference>
<dbReference type="InterPro" id="IPR001926">
    <property type="entry name" value="TrpB-like_PALP"/>
</dbReference>
<comment type="similarity">
    <text evidence="2">Belongs to the serine/threonine dehydratase family.</text>
</comment>
<dbReference type="NCBIfam" id="TIGR01127">
    <property type="entry name" value="ilvA_1Cterm"/>
    <property type="match status" value="1"/>
</dbReference>
<feature type="domain" description="ACT" evidence="6">
    <location>
        <begin position="328"/>
        <end position="408"/>
    </location>
</feature>
<dbReference type="CDD" id="cd01562">
    <property type="entry name" value="Thr-dehyd"/>
    <property type="match status" value="1"/>
</dbReference>
<protein>
    <submittedName>
        <fullName evidence="7">L-threonine ammonia-lyase</fullName>
    </submittedName>
</protein>
<dbReference type="InterPro" id="IPR000634">
    <property type="entry name" value="Ser/Thr_deHydtase_PyrdxlP-BS"/>
</dbReference>
<evidence type="ECO:0000259" key="6">
    <source>
        <dbReference type="PROSITE" id="PS51671"/>
    </source>
</evidence>
<name>A0A3N1VIA0_9BACT</name>
<evidence type="ECO:0000313" key="8">
    <source>
        <dbReference type="Proteomes" id="UP000276223"/>
    </source>
</evidence>
<dbReference type="Pfam" id="PF00291">
    <property type="entry name" value="PALP"/>
    <property type="match status" value="1"/>
</dbReference>
<comment type="catalytic activity">
    <reaction evidence="5">
        <text>L-serine = pyruvate + NH4(+)</text>
        <dbReference type="Rhea" id="RHEA:19169"/>
        <dbReference type="ChEBI" id="CHEBI:15361"/>
        <dbReference type="ChEBI" id="CHEBI:28938"/>
        <dbReference type="ChEBI" id="CHEBI:33384"/>
        <dbReference type="EC" id="4.3.1.17"/>
    </reaction>
</comment>
<dbReference type="SUPFAM" id="SSF53686">
    <property type="entry name" value="Tryptophan synthase beta subunit-like PLP-dependent enzymes"/>
    <property type="match status" value="1"/>
</dbReference>
<dbReference type="RefSeq" id="WP_123289340.1">
    <property type="nucleotide sequence ID" value="NZ_RJVA01000010.1"/>
</dbReference>
<dbReference type="AlphaFoldDB" id="A0A3N1VIA0"/>
<keyword evidence="8" id="KW-1185">Reference proteome</keyword>
<organism evidence="7 8">
    <name type="scientific">Desulfosoma caldarium</name>
    <dbReference type="NCBI Taxonomy" id="610254"/>
    <lineage>
        <taxon>Bacteria</taxon>
        <taxon>Pseudomonadati</taxon>
        <taxon>Thermodesulfobacteriota</taxon>
        <taxon>Syntrophobacteria</taxon>
        <taxon>Syntrophobacterales</taxon>
        <taxon>Syntrophobacteraceae</taxon>
        <taxon>Desulfosoma</taxon>
    </lineage>
</organism>
<dbReference type="PROSITE" id="PS51671">
    <property type="entry name" value="ACT"/>
    <property type="match status" value="1"/>
</dbReference>
<dbReference type="PANTHER" id="PTHR48078:SF6">
    <property type="entry name" value="L-THREONINE DEHYDRATASE CATABOLIC TDCB"/>
    <property type="match status" value="1"/>
</dbReference>
<accession>A0A3N1VIA0</accession>
<keyword evidence="3" id="KW-0663">Pyridoxal phosphate</keyword>
<dbReference type="GO" id="GO:0030170">
    <property type="term" value="F:pyridoxal phosphate binding"/>
    <property type="evidence" value="ECO:0007669"/>
    <property type="project" value="InterPro"/>
</dbReference>
<comment type="cofactor">
    <cofactor evidence="1">
        <name>pyridoxal 5'-phosphate</name>
        <dbReference type="ChEBI" id="CHEBI:597326"/>
    </cofactor>
</comment>
<dbReference type="GO" id="GO:0003941">
    <property type="term" value="F:L-serine ammonia-lyase activity"/>
    <property type="evidence" value="ECO:0007669"/>
    <property type="project" value="UniProtKB-EC"/>
</dbReference>
<dbReference type="InterPro" id="IPR002912">
    <property type="entry name" value="ACT_dom"/>
</dbReference>
<gene>
    <name evidence="7" type="ORF">EDC27_0809</name>
</gene>
<reference evidence="7 8" key="1">
    <citation type="submission" date="2018-11" db="EMBL/GenBank/DDBJ databases">
        <title>Genomic Encyclopedia of Type Strains, Phase IV (KMG-IV): sequencing the most valuable type-strain genomes for metagenomic binning, comparative biology and taxonomic classification.</title>
        <authorList>
            <person name="Goeker M."/>
        </authorList>
    </citation>
    <scope>NUCLEOTIDE SEQUENCE [LARGE SCALE GENOMIC DNA]</scope>
    <source>
        <strain evidence="7 8">DSM 22027</strain>
    </source>
</reference>
<dbReference type="InterPro" id="IPR050147">
    <property type="entry name" value="Ser/Thr_Dehydratase"/>
</dbReference>
<dbReference type="Pfam" id="PF01842">
    <property type="entry name" value="ACT"/>
    <property type="match status" value="1"/>
</dbReference>
<keyword evidence="4 7" id="KW-0456">Lyase</keyword>
<dbReference type="GO" id="GO:0009097">
    <property type="term" value="P:isoleucine biosynthetic process"/>
    <property type="evidence" value="ECO:0007669"/>
    <property type="project" value="TreeGrafter"/>
</dbReference>
<proteinExistence type="inferred from homology"/>
<dbReference type="CDD" id="cd04886">
    <property type="entry name" value="ACT_ThrD-II-like"/>
    <property type="match status" value="1"/>
</dbReference>
<dbReference type="PROSITE" id="PS00165">
    <property type="entry name" value="DEHYDRATASE_SER_THR"/>
    <property type="match status" value="1"/>
</dbReference>
<evidence type="ECO:0000256" key="1">
    <source>
        <dbReference type="ARBA" id="ARBA00001933"/>
    </source>
</evidence>
<evidence type="ECO:0000256" key="4">
    <source>
        <dbReference type="ARBA" id="ARBA00023239"/>
    </source>
</evidence>
<evidence type="ECO:0000256" key="3">
    <source>
        <dbReference type="ARBA" id="ARBA00022898"/>
    </source>
</evidence>
<dbReference type="GO" id="GO:0006567">
    <property type="term" value="P:L-threonine catabolic process"/>
    <property type="evidence" value="ECO:0007669"/>
    <property type="project" value="InterPro"/>
</dbReference>
<evidence type="ECO:0000313" key="7">
    <source>
        <dbReference type="EMBL" id="ROR01630.1"/>
    </source>
</evidence>
<dbReference type="Proteomes" id="UP000276223">
    <property type="component" value="Unassembled WGS sequence"/>
</dbReference>
<dbReference type="GO" id="GO:0006565">
    <property type="term" value="P:L-serine catabolic process"/>
    <property type="evidence" value="ECO:0007669"/>
    <property type="project" value="TreeGrafter"/>
</dbReference>
<dbReference type="FunFam" id="3.40.50.1100:FF:000005">
    <property type="entry name" value="Threonine dehydratase catabolic"/>
    <property type="match status" value="1"/>
</dbReference>
<comment type="caution">
    <text evidence="7">The sequence shown here is derived from an EMBL/GenBank/DDBJ whole genome shotgun (WGS) entry which is preliminary data.</text>
</comment>
<evidence type="ECO:0000256" key="5">
    <source>
        <dbReference type="ARBA" id="ARBA00049406"/>
    </source>
</evidence>
<sequence>MGIRLDAIQRAAQMLRGRILRTPLVYSPTFSRLFDAEVYLKLENLQKTGSFKIRGATYKILLRRENLGPQGVVAASAGNHAQGVALAARHAGVPALIVMPEWASLTKQEATRSYGGRVLLHGRTLAESLEKAKEFCEQGYTFIHPYDDPDIIAGQGTIGLEILEDCPDAHAILVPIGGGGLIAGMASAVKAVRPATEIIGVQAEVCPSAWQALREGRVLRVEGSQSIADGITVKELGHEPFETIRNSVSRVVLVDEEHIAEAILLLLERKKVLAEGAGAVPLGALLMGRFQWPSGAKIVLVVSGGNVDSPLLGRILTKGLVKGGRMARLTVELPDVPGALAGLLAVIASEGANVLHIAHNRHVPHLPIHVTLVTLELETRGFAHAESLLSAVRSAGYTLVSSSPTKGNHFPAALVAKP</sequence>
<dbReference type="EMBL" id="RJVA01000010">
    <property type="protein sequence ID" value="ROR01630.1"/>
    <property type="molecule type" value="Genomic_DNA"/>
</dbReference>
<dbReference type="FunFam" id="3.40.50.1100:FF:000007">
    <property type="entry name" value="L-threonine dehydratase catabolic TdcB"/>
    <property type="match status" value="1"/>
</dbReference>
<dbReference type="PANTHER" id="PTHR48078">
    <property type="entry name" value="THREONINE DEHYDRATASE, MITOCHONDRIAL-RELATED"/>
    <property type="match status" value="1"/>
</dbReference>
<dbReference type="InterPro" id="IPR044561">
    <property type="entry name" value="ACT_ThrD-II-like"/>
</dbReference>
<dbReference type="OrthoDB" id="9811476at2"/>
<dbReference type="Gene3D" id="3.40.50.1100">
    <property type="match status" value="2"/>
</dbReference>
<dbReference type="InterPro" id="IPR036052">
    <property type="entry name" value="TrpB-like_PALP_sf"/>
</dbReference>
<evidence type="ECO:0000256" key="2">
    <source>
        <dbReference type="ARBA" id="ARBA00010869"/>
    </source>
</evidence>
<dbReference type="InterPro" id="IPR005789">
    <property type="entry name" value="Thr_deHydtase_catblc"/>
</dbReference>